<evidence type="ECO:0000256" key="4">
    <source>
        <dbReference type="ARBA" id="ARBA00023002"/>
    </source>
</evidence>
<comment type="similarity">
    <text evidence="1">Belongs to the FMO family.</text>
</comment>
<keyword evidence="2" id="KW-0285">Flavoprotein</keyword>
<sequence>MYRVYEADLAPFDPRGLTADAHSSEIPDRLSPTSPRFGSETPLPECTRGAAYETLDTNAGARTMAFTHTPLPVQNWIGSIRKFGRDNLSRPRRAVLRYLEDLFVPHLHLLVLNTSAEKVEKFEEEEGRRWKLTLRRRGISKDYWWQEMFDAVVAASGHFTVPIYQPSRACWRPGPSFPASSSIRSPTGHRKFMSTRCVARVGRGLLSHLQPGPMHSANRTLPEDLHDIVRGPLYVSRRGEVGFLEDAWRLPNVVSKPTVKRISSEAGGTVVEFSDGTRIQGFDKIIFATGYKLSYPFLPFAAATPENRLAGFYQHIFHRGDPSLAVIGQVSPSDDQLPRLRVPGRGSEPVSVWKIRCPSQRGRSKRKWEDSRLAYKGPTELFHEIKPDFAEYYGWLREFAGRKREEDNEPSGGYLLPAFDESWIQSDIEILQARQRHWARVRAKIKPLDYDVPQHCL</sequence>
<dbReference type="Proteomes" id="UP001610446">
    <property type="component" value="Unassembled WGS sequence"/>
</dbReference>
<protein>
    <submittedName>
        <fullName evidence="6">Uncharacterized protein</fullName>
    </submittedName>
</protein>
<comment type="caution">
    <text evidence="6">The sequence shown here is derived from an EMBL/GenBank/DDBJ whole genome shotgun (WGS) entry which is preliminary data.</text>
</comment>
<proteinExistence type="inferred from homology"/>
<feature type="region of interest" description="Disordered" evidence="5">
    <location>
        <begin position="16"/>
        <end position="43"/>
    </location>
</feature>
<evidence type="ECO:0000313" key="6">
    <source>
        <dbReference type="EMBL" id="KAL2836588.1"/>
    </source>
</evidence>
<organism evidence="6 7">
    <name type="scientific">Aspergillus pseudoustus</name>
    <dbReference type="NCBI Taxonomy" id="1810923"/>
    <lineage>
        <taxon>Eukaryota</taxon>
        <taxon>Fungi</taxon>
        <taxon>Dikarya</taxon>
        <taxon>Ascomycota</taxon>
        <taxon>Pezizomycotina</taxon>
        <taxon>Eurotiomycetes</taxon>
        <taxon>Eurotiomycetidae</taxon>
        <taxon>Eurotiales</taxon>
        <taxon>Aspergillaceae</taxon>
        <taxon>Aspergillus</taxon>
        <taxon>Aspergillus subgen. Nidulantes</taxon>
    </lineage>
</organism>
<dbReference type="SUPFAM" id="SSF51905">
    <property type="entry name" value="FAD/NAD(P)-binding domain"/>
    <property type="match status" value="1"/>
</dbReference>
<reference evidence="6 7" key="1">
    <citation type="submission" date="2024-07" db="EMBL/GenBank/DDBJ databases">
        <title>Section-level genome sequencing and comparative genomics of Aspergillus sections Usti and Cavernicolus.</title>
        <authorList>
            <consortium name="Lawrence Berkeley National Laboratory"/>
            <person name="Nybo J.L."/>
            <person name="Vesth T.C."/>
            <person name="Theobald S."/>
            <person name="Frisvad J.C."/>
            <person name="Larsen T.O."/>
            <person name="Kjaerboelling I."/>
            <person name="Rothschild-Mancinelli K."/>
            <person name="Lyhne E.K."/>
            <person name="Kogle M.E."/>
            <person name="Barry K."/>
            <person name="Clum A."/>
            <person name="Na H."/>
            <person name="Ledsgaard L."/>
            <person name="Lin J."/>
            <person name="Lipzen A."/>
            <person name="Kuo A."/>
            <person name="Riley R."/>
            <person name="Mondo S."/>
            <person name="Labutti K."/>
            <person name="Haridas S."/>
            <person name="Pangalinan J."/>
            <person name="Salamov A.A."/>
            <person name="Simmons B.A."/>
            <person name="Magnuson J.K."/>
            <person name="Chen J."/>
            <person name="Drula E."/>
            <person name="Henrissat B."/>
            <person name="Wiebenga A."/>
            <person name="Lubbers R.J."/>
            <person name="Gomes A.C."/>
            <person name="Makela M.R."/>
            <person name="Stajich J."/>
            <person name="Grigoriev I.V."/>
            <person name="Mortensen U.H."/>
            <person name="De Vries R.P."/>
            <person name="Baker S.E."/>
            <person name="Andersen M.R."/>
        </authorList>
    </citation>
    <scope>NUCLEOTIDE SEQUENCE [LARGE SCALE GENOMIC DNA]</scope>
    <source>
        <strain evidence="6 7">CBS 123904</strain>
    </source>
</reference>
<accession>A0ABR4J955</accession>
<name>A0ABR4J955_9EURO</name>
<evidence type="ECO:0000256" key="2">
    <source>
        <dbReference type="ARBA" id="ARBA00022630"/>
    </source>
</evidence>
<keyword evidence="3" id="KW-0274">FAD</keyword>
<evidence type="ECO:0000256" key="5">
    <source>
        <dbReference type="SAM" id="MobiDB-lite"/>
    </source>
</evidence>
<dbReference type="Pfam" id="PF00743">
    <property type="entry name" value="FMO-like"/>
    <property type="match status" value="1"/>
</dbReference>
<gene>
    <name evidence="6" type="ORF">BJY01DRAFT_251919</name>
</gene>
<dbReference type="PANTHER" id="PTHR23023">
    <property type="entry name" value="DIMETHYLANILINE MONOOXYGENASE"/>
    <property type="match status" value="1"/>
</dbReference>
<evidence type="ECO:0000256" key="1">
    <source>
        <dbReference type="ARBA" id="ARBA00009183"/>
    </source>
</evidence>
<dbReference type="InterPro" id="IPR050346">
    <property type="entry name" value="FMO-like"/>
</dbReference>
<dbReference type="InterPro" id="IPR020946">
    <property type="entry name" value="Flavin_mOase-like"/>
</dbReference>
<keyword evidence="7" id="KW-1185">Reference proteome</keyword>
<dbReference type="Gene3D" id="3.50.50.60">
    <property type="entry name" value="FAD/NAD(P)-binding domain"/>
    <property type="match status" value="3"/>
</dbReference>
<dbReference type="InterPro" id="IPR036188">
    <property type="entry name" value="FAD/NAD-bd_sf"/>
</dbReference>
<dbReference type="EMBL" id="JBFXLU010000176">
    <property type="protein sequence ID" value="KAL2836588.1"/>
    <property type="molecule type" value="Genomic_DNA"/>
</dbReference>
<evidence type="ECO:0000313" key="7">
    <source>
        <dbReference type="Proteomes" id="UP001610446"/>
    </source>
</evidence>
<evidence type="ECO:0000256" key="3">
    <source>
        <dbReference type="ARBA" id="ARBA00022827"/>
    </source>
</evidence>
<keyword evidence="4" id="KW-0560">Oxidoreductase</keyword>